<proteinExistence type="predicted"/>
<gene>
    <name evidence="2" type="ORF">SNOG_00298</name>
</gene>
<name>Q0V6R6_PHANO</name>
<reference evidence="3" key="1">
    <citation type="journal article" date="2007" name="Plant Cell">
        <title>Dothideomycete-plant interactions illuminated by genome sequencing and EST analysis of the wheat pathogen Stagonospora nodorum.</title>
        <authorList>
            <person name="Hane J.K."/>
            <person name="Lowe R.G."/>
            <person name="Solomon P.S."/>
            <person name="Tan K.C."/>
            <person name="Schoch C.L."/>
            <person name="Spatafora J.W."/>
            <person name="Crous P.W."/>
            <person name="Kodira C."/>
            <person name="Birren B.W."/>
            <person name="Galagan J.E."/>
            <person name="Torriani S.F."/>
            <person name="McDonald B.A."/>
            <person name="Oliver R.P."/>
        </authorList>
    </citation>
    <scope>NUCLEOTIDE SEQUENCE [LARGE SCALE GENOMIC DNA]</scope>
    <source>
        <strain evidence="3">SN15 / ATCC MYA-4574 / FGSC 10173</strain>
    </source>
</reference>
<keyword evidence="1" id="KW-0472">Membrane</keyword>
<accession>Q0V6R6</accession>
<keyword evidence="1" id="KW-1133">Transmembrane helix</keyword>
<dbReference type="eggNOG" id="ENOG502RH4B">
    <property type="taxonomic scope" value="Eukaryota"/>
</dbReference>
<dbReference type="VEuPathDB" id="FungiDB:JI435_002980"/>
<protein>
    <submittedName>
        <fullName evidence="2">Uncharacterized protein</fullName>
    </submittedName>
</protein>
<evidence type="ECO:0000256" key="1">
    <source>
        <dbReference type="SAM" id="Phobius"/>
    </source>
</evidence>
<dbReference type="InParanoid" id="Q0V6R6"/>
<dbReference type="EMBL" id="CH445325">
    <property type="protein sequence ID" value="EAT91793.1"/>
    <property type="molecule type" value="Genomic_DNA"/>
</dbReference>
<feature type="transmembrane region" description="Helical" evidence="1">
    <location>
        <begin position="181"/>
        <end position="203"/>
    </location>
</feature>
<evidence type="ECO:0000313" key="2">
    <source>
        <dbReference type="EMBL" id="EAT91793.1"/>
    </source>
</evidence>
<dbReference type="KEGG" id="pno:SNOG_00298"/>
<dbReference type="RefSeq" id="XP_001790988.1">
    <property type="nucleotide sequence ID" value="XM_001790936.1"/>
</dbReference>
<dbReference type="HOGENOM" id="CLU_1251056_0_0_1"/>
<evidence type="ECO:0000313" key="3">
    <source>
        <dbReference type="Proteomes" id="UP000001055"/>
    </source>
</evidence>
<sequence>MHKRAAVLVRGSIAHVLDGEQFVRHRSATFREDRQHNALCQIGLAVAALPLKLNLVKMQAPNDRRSKTKSAACSLANQRSANDSRLWSTDACPELDRMHGDWRLLNDDVEHAAALAESPPFKPVVYGSIVSVASSSRNNSTEVSPVELPRPGYTLPHQHRIIPPSISGHGRLILAHRTVPYWVGALFVLGAFAWAVWCAIYVYRVLGGDPRGYRYDNGHGP</sequence>
<dbReference type="Proteomes" id="UP000001055">
    <property type="component" value="Unassembled WGS sequence"/>
</dbReference>
<dbReference type="AlphaFoldDB" id="Q0V6R6"/>
<organism evidence="2 3">
    <name type="scientific">Phaeosphaeria nodorum (strain SN15 / ATCC MYA-4574 / FGSC 10173)</name>
    <name type="common">Glume blotch fungus</name>
    <name type="synonym">Parastagonospora nodorum</name>
    <dbReference type="NCBI Taxonomy" id="321614"/>
    <lineage>
        <taxon>Eukaryota</taxon>
        <taxon>Fungi</taxon>
        <taxon>Dikarya</taxon>
        <taxon>Ascomycota</taxon>
        <taxon>Pezizomycotina</taxon>
        <taxon>Dothideomycetes</taxon>
        <taxon>Pleosporomycetidae</taxon>
        <taxon>Pleosporales</taxon>
        <taxon>Pleosporineae</taxon>
        <taxon>Phaeosphaeriaceae</taxon>
        <taxon>Parastagonospora</taxon>
    </lineage>
</organism>
<dbReference type="GeneID" id="5968175"/>
<keyword evidence="1" id="KW-0812">Transmembrane</keyword>